<name>A0ABV9TMA3_9MICC</name>
<dbReference type="RefSeq" id="WP_380113778.1">
    <property type="nucleotide sequence ID" value="NZ_JBHSIW010000024.1"/>
</dbReference>
<sequence>MKYFAPPWFTDPLSPVFGATSAAAFGAWSLIDPSRLSPARRRAYWCPVTGLLEAFIPRKDESHGSTE</sequence>
<gene>
    <name evidence="1" type="ORF">ACFPCS_16265</name>
</gene>
<comment type="caution">
    <text evidence="1">The sequence shown here is derived from an EMBL/GenBank/DDBJ whole genome shotgun (WGS) entry which is preliminary data.</text>
</comment>
<keyword evidence="2" id="KW-1185">Reference proteome</keyword>
<dbReference type="EMBL" id="JBHSIW010000024">
    <property type="protein sequence ID" value="MFC4905124.1"/>
    <property type="molecule type" value="Genomic_DNA"/>
</dbReference>
<dbReference type="Proteomes" id="UP001595797">
    <property type="component" value="Unassembled WGS sequence"/>
</dbReference>
<evidence type="ECO:0000313" key="2">
    <source>
        <dbReference type="Proteomes" id="UP001595797"/>
    </source>
</evidence>
<protein>
    <submittedName>
        <fullName evidence="1">Uncharacterized protein</fullName>
    </submittedName>
</protein>
<reference evidence="2" key="1">
    <citation type="journal article" date="2019" name="Int. J. Syst. Evol. Microbiol.">
        <title>The Global Catalogue of Microorganisms (GCM) 10K type strain sequencing project: providing services to taxonomists for standard genome sequencing and annotation.</title>
        <authorList>
            <consortium name="The Broad Institute Genomics Platform"/>
            <consortium name="The Broad Institute Genome Sequencing Center for Infectious Disease"/>
            <person name="Wu L."/>
            <person name="Ma J."/>
        </authorList>
    </citation>
    <scope>NUCLEOTIDE SEQUENCE [LARGE SCALE GENOMIC DNA]</scope>
    <source>
        <strain evidence="2">CGMCC 4.6946</strain>
    </source>
</reference>
<accession>A0ABV9TMA3</accession>
<organism evidence="1 2">
    <name type="scientific">Kocuria oceani</name>
    <dbReference type="NCBI Taxonomy" id="988827"/>
    <lineage>
        <taxon>Bacteria</taxon>
        <taxon>Bacillati</taxon>
        <taxon>Actinomycetota</taxon>
        <taxon>Actinomycetes</taxon>
        <taxon>Micrococcales</taxon>
        <taxon>Micrococcaceae</taxon>
        <taxon>Kocuria</taxon>
    </lineage>
</organism>
<feature type="non-terminal residue" evidence="1">
    <location>
        <position position="67"/>
    </location>
</feature>
<proteinExistence type="predicted"/>
<evidence type="ECO:0000313" key="1">
    <source>
        <dbReference type="EMBL" id="MFC4905124.1"/>
    </source>
</evidence>